<protein>
    <submittedName>
        <fullName evidence="1">Uncharacterized protein</fullName>
    </submittedName>
</protein>
<sequence>MQPCNNMAFFIQLREQSIASHPAANDREFAVWNFTVGYCMNAADALSLLRA</sequence>
<organism evidence="1 2">
    <name type="scientific">Collinsella aerofaciens</name>
    <dbReference type="NCBI Taxonomy" id="74426"/>
    <lineage>
        <taxon>Bacteria</taxon>
        <taxon>Bacillati</taxon>
        <taxon>Actinomycetota</taxon>
        <taxon>Coriobacteriia</taxon>
        <taxon>Coriobacteriales</taxon>
        <taxon>Coriobacteriaceae</taxon>
        <taxon>Collinsella</taxon>
    </lineage>
</organism>
<reference evidence="1 2" key="1">
    <citation type="submission" date="2019-10" db="EMBL/GenBank/DDBJ databases">
        <authorList>
            <person name="Wolf R A."/>
        </authorList>
    </citation>
    <scope>NUCLEOTIDE SEQUENCE [LARGE SCALE GENOMIC DNA]</scope>
    <source>
        <strain evidence="1">Collinsella_aerofaciens_AK_138A</strain>
    </source>
</reference>
<evidence type="ECO:0000313" key="1">
    <source>
        <dbReference type="EMBL" id="VWL96341.1"/>
    </source>
</evidence>
<evidence type="ECO:0000313" key="2">
    <source>
        <dbReference type="Proteomes" id="UP000330807"/>
    </source>
</evidence>
<dbReference type="EMBL" id="CABWIH010000038">
    <property type="protein sequence ID" value="VWL96341.1"/>
    <property type="molecule type" value="Genomic_DNA"/>
</dbReference>
<dbReference type="Proteomes" id="UP000330807">
    <property type="component" value="Unassembled WGS sequence"/>
</dbReference>
<accession>A0A5K1J2I3</accession>
<dbReference type="AlphaFoldDB" id="A0A5K1J2I3"/>
<name>A0A5K1J2I3_9ACTN</name>
<proteinExistence type="predicted"/>
<gene>
    <name evidence="1" type="ORF">LMKDKBCB_00028</name>
</gene>